<dbReference type="InterPro" id="IPR017907">
    <property type="entry name" value="Znf_RING_CS"/>
</dbReference>
<dbReference type="SUPFAM" id="SSF57850">
    <property type="entry name" value="RING/U-box"/>
    <property type="match status" value="1"/>
</dbReference>
<dbReference type="Pfam" id="PF13639">
    <property type="entry name" value="zf-RING_2"/>
    <property type="match status" value="1"/>
</dbReference>
<feature type="region of interest" description="Disordered" evidence="5">
    <location>
        <begin position="139"/>
        <end position="168"/>
    </location>
</feature>
<dbReference type="InterPro" id="IPR003613">
    <property type="entry name" value="Ubox_domain"/>
</dbReference>
<dbReference type="Gene3D" id="3.30.40.10">
    <property type="entry name" value="Zinc/RING finger domain, C3HC4 (zinc finger)"/>
    <property type="match status" value="1"/>
</dbReference>
<dbReference type="InterPro" id="IPR051438">
    <property type="entry name" value="RNF_E3_ubiq-protein_ligase"/>
</dbReference>
<dbReference type="GO" id="GO:0000209">
    <property type="term" value="P:protein polyubiquitination"/>
    <property type="evidence" value="ECO:0007669"/>
    <property type="project" value="TreeGrafter"/>
</dbReference>
<keyword evidence="1" id="KW-0479">Metal-binding</keyword>
<evidence type="ECO:0000259" key="6">
    <source>
        <dbReference type="PROSITE" id="PS50089"/>
    </source>
</evidence>
<dbReference type="GO" id="GO:0008270">
    <property type="term" value="F:zinc ion binding"/>
    <property type="evidence" value="ECO:0007669"/>
    <property type="project" value="UniProtKB-KW"/>
</dbReference>
<dbReference type="PANTHER" id="PTHR46016:SF1">
    <property type="entry name" value="RING-TYPE DOMAIN-CONTAINING PROTEIN"/>
    <property type="match status" value="1"/>
</dbReference>
<keyword evidence="2 4" id="KW-0863">Zinc-finger</keyword>
<comment type="caution">
    <text evidence="8">The sequence shown here is derived from an EMBL/GenBank/DDBJ whole genome shotgun (WGS) entry which is preliminary data.</text>
</comment>
<dbReference type="GO" id="GO:0006511">
    <property type="term" value="P:ubiquitin-dependent protein catabolic process"/>
    <property type="evidence" value="ECO:0007669"/>
    <property type="project" value="TreeGrafter"/>
</dbReference>
<organism evidence="8 9">
    <name type="scientific">Calicophoron daubneyi</name>
    <name type="common">Rumen fluke</name>
    <name type="synonym">Paramphistomum daubneyi</name>
    <dbReference type="NCBI Taxonomy" id="300641"/>
    <lineage>
        <taxon>Eukaryota</taxon>
        <taxon>Metazoa</taxon>
        <taxon>Spiralia</taxon>
        <taxon>Lophotrochozoa</taxon>
        <taxon>Platyhelminthes</taxon>
        <taxon>Trematoda</taxon>
        <taxon>Digenea</taxon>
        <taxon>Plagiorchiida</taxon>
        <taxon>Pronocephalata</taxon>
        <taxon>Paramphistomoidea</taxon>
        <taxon>Paramphistomidae</taxon>
        <taxon>Calicophoron</taxon>
    </lineage>
</organism>
<feature type="compositionally biased region" description="Basic residues" evidence="5">
    <location>
        <begin position="1"/>
        <end position="10"/>
    </location>
</feature>
<feature type="region of interest" description="Disordered" evidence="5">
    <location>
        <begin position="1"/>
        <end position="23"/>
    </location>
</feature>
<evidence type="ECO:0000256" key="5">
    <source>
        <dbReference type="SAM" id="MobiDB-lite"/>
    </source>
</evidence>
<dbReference type="InterPro" id="IPR001841">
    <property type="entry name" value="Znf_RING"/>
</dbReference>
<dbReference type="SMART" id="SM00504">
    <property type="entry name" value="Ubox"/>
    <property type="match status" value="1"/>
</dbReference>
<dbReference type="SMART" id="SM00184">
    <property type="entry name" value="RING"/>
    <property type="match status" value="1"/>
</dbReference>
<evidence type="ECO:0000256" key="3">
    <source>
        <dbReference type="ARBA" id="ARBA00022833"/>
    </source>
</evidence>
<accession>A0AAV2TIG9</accession>
<evidence type="ECO:0000256" key="2">
    <source>
        <dbReference type="ARBA" id="ARBA00022771"/>
    </source>
</evidence>
<feature type="compositionally biased region" description="Basic residues" evidence="5">
    <location>
        <begin position="226"/>
        <end position="237"/>
    </location>
</feature>
<dbReference type="PROSITE" id="PS51698">
    <property type="entry name" value="U_BOX"/>
    <property type="match status" value="1"/>
</dbReference>
<feature type="region of interest" description="Disordered" evidence="5">
    <location>
        <begin position="218"/>
        <end position="237"/>
    </location>
</feature>
<dbReference type="PANTHER" id="PTHR46016">
    <property type="entry name" value="ZINC FINGER, RING/FYVE/PHD-TYPE"/>
    <property type="match status" value="1"/>
</dbReference>
<evidence type="ECO:0000256" key="1">
    <source>
        <dbReference type="ARBA" id="ARBA00022723"/>
    </source>
</evidence>
<evidence type="ECO:0000256" key="4">
    <source>
        <dbReference type="PROSITE-ProRule" id="PRU00175"/>
    </source>
</evidence>
<proteinExistence type="predicted"/>
<evidence type="ECO:0000313" key="9">
    <source>
        <dbReference type="Proteomes" id="UP001497525"/>
    </source>
</evidence>
<dbReference type="GO" id="GO:0061630">
    <property type="term" value="F:ubiquitin protein ligase activity"/>
    <property type="evidence" value="ECO:0007669"/>
    <property type="project" value="TreeGrafter"/>
</dbReference>
<evidence type="ECO:0000259" key="7">
    <source>
        <dbReference type="PROSITE" id="PS51698"/>
    </source>
</evidence>
<evidence type="ECO:0008006" key="10">
    <source>
        <dbReference type="Google" id="ProtNLM"/>
    </source>
</evidence>
<dbReference type="EMBL" id="CAXLJL010000290">
    <property type="protein sequence ID" value="CAL5136112.1"/>
    <property type="molecule type" value="Genomic_DNA"/>
</dbReference>
<feature type="domain" description="U-box" evidence="7">
    <location>
        <begin position="29"/>
        <end position="102"/>
    </location>
</feature>
<dbReference type="AlphaFoldDB" id="A0AAV2TIG9"/>
<sequence>MPPRKSRARKPVQDSVEEPEERMFVNPSTVSPHLFCPICQEPFVHPMRAPCGHSFCKTCIEPWLKTNPICPVDRKGIHIGSLHHDFIVESMIGDYTVACPWRSLGCDFIGPLHSLPTHKKQCLVNPGTMPPVLREHALATSQPPPKRMALTSQSPSTSQESGVVDGDDSVVFSDDEDNLPPAPPPNLLLRLYHNSDTQSRDLLCDFIGTSSVVLPSPRLSRGGGMRARRRTTYRLPR</sequence>
<dbReference type="PROSITE" id="PS50089">
    <property type="entry name" value="ZF_RING_2"/>
    <property type="match status" value="1"/>
</dbReference>
<dbReference type="Proteomes" id="UP001497525">
    <property type="component" value="Unassembled WGS sequence"/>
</dbReference>
<dbReference type="PROSITE" id="PS00518">
    <property type="entry name" value="ZF_RING_1"/>
    <property type="match status" value="1"/>
</dbReference>
<protein>
    <recommendedName>
        <fullName evidence="10">RING-type domain-containing protein</fullName>
    </recommendedName>
</protein>
<reference evidence="8" key="1">
    <citation type="submission" date="2024-06" db="EMBL/GenBank/DDBJ databases">
        <authorList>
            <person name="Liu X."/>
            <person name="Lenzi L."/>
            <person name="Haldenby T S."/>
            <person name="Uol C."/>
        </authorList>
    </citation>
    <scope>NUCLEOTIDE SEQUENCE</scope>
</reference>
<feature type="domain" description="RING-type" evidence="6">
    <location>
        <begin position="36"/>
        <end position="74"/>
    </location>
</feature>
<gene>
    <name evidence="8" type="ORF">CDAUBV1_LOCUS10194</name>
</gene>
<evidence type="ECO:0000313" key="8">
    <source>
        <dbReference type="EMBL" id="CAL5136112.1"/>
    </source>
</evidence>
<name>A0AAV2TIG9_CALDB</name>
<keyword evidence="3" id="KW-0862">Zinc</keyword>
<dbReference type="InterPro" id="IPR013083">
    <property type="entry name" value="Znf_RING/FYVE/PHD"/>
</dbReference>